<keyword evidence="2" id="KW-1185">Reference proteome</keyword>
<dbReference type="InterPro" id="IPR036102">
    <property type="entry name" value="OsmC/Ohrsf"/>
</dbReference>
<dbReference type="InterPro" id="IPR052924">
    <property type="entry name" value="OsmC/Ohr_hydroprdx_reductase"/>
</dbReference>
<dbReference type="InterPro" id="IPR015946">
    <property type="entry name" value="KH_dom-like_a/b"/>
</dbReference>
<evidence type="ECO:0000313" key="1">
    <source>
        <dbReference type="EMBL" id="TXF12947.1"/>
    </source>
</evidence>
<dbReference type="Proteomes" id="UP000321201">
    <property type="component" value="Unassembled WGS sequence"/>
</dbReference>
<gene>
    <name evidence="1" type="ORF">FR698_04575</name>
</gene>
<dbReference type="SUPFAM" id="SSF82784">
    <property type="entry name" value="OsmC-like"/>
    <property type="match status" value="1"/>
</dbReference>
<dbReference type="AlphaFoldDB" id="A0A5C7EKZ6"/>
<dbReference type="InterPro" id="IPR003718">
    <property type="entry name" value="OsmC/Ohr_fam"/>
</dbReference>
<accession>A0A5C7EKZ6</accession>
<dbReference type="RefSeq" id="WP_147799028.1">
    <property type="nucleotide sequence ID" value="NZ_VPFL01000004.1"/>
</dbReference>
<name>A0A5C7EKZ6_9PROT</name>
<dbReference type="Gene3D" id="3.30.300.20">
    <property type="match status" value="1"/>
</dbReference>
<proteinExistence type="predicted"/>
<comment type="caution">
    <text evidence="1">The sequence shown here is derived from an EMBL/GenBank/DDBJ whole genome shotgun (WGS) entry which is preliminary data.</text>
</comment>
<protein>
    <submittedName>
        <fullName evidence="1">OsmC family protein</fullName>
    </submittedName>
</protein>
<reference evidence="1 2" key="1">
    <citation type="submission" date="2019-08" db="EMBL/GenBank/DDBJ databases">
        <title>Pelomicrobium methylotrophicum gen. nov., sp. nov. a moderately thermophilic, facultatively anaerobic, lithoautotrophic and methylotrophic bacterium isolated from a terrestrial mud volcano.</title>
        <authorList>
            <person name="Slobodkina G.B."/>
            <person name="Merkel A.Y."/>
            <person name="Slobodkin A.I."/>
        </authorList>
    </citation>
    <scope>NUCLEOTIDE SEQUENCE [LARGE SCALE GENOMIC DNA]</scope>
    <source>
        <strain evidence="1 2">SM250</strain>
    </source>
</reference>
<dbReference type="PANTHER" id="PTHR35368:SF1">
    <property type="entry name" value="HYDROPEROXIDE REDUCTASE"/>
    <property type="match status" value="1"/>
</dbReference>
<dbReference type="PANTHER" id="PTHR35368">
    <property type="entry name" value="HYDROPEROXIDE REDUCTASE"/>
    <property type="match status" value="1"/>
</dbReference>
<dbReference type="Pfam" id="PF02566">
    <property type="entry name" value="OsmC"/>
    <property type="match status" value="1"/>
</dbReference>
<sequence length="181" mass="19318">MSQTATAKAKTVLEPISKAGLEELARKGKADPKKVVTLKNKTVLEGRFRMLNYVRSLPAHVIDEPPYLLGDDTAPNPSEATLAALGSCLAVGIHANAIARGIELTRLELSLEGDINVTAVWGVGDLDPAKPLGFTDIRVAVDLEANNASRAELEELVKHANVWSPVANTLRNPVAVQVKVV</sequence>
<dbReference type="EMBL" id="VPFL01000004">
    <property type="protein sequence ID" value="TXF12947.1"/>
    <property type="molecule type" value="Genomic_DNA"/>
</dbReference>
<dbReference type="InParanoid" id="A0A5C7EKZ6"/>
<dbReference type="OrthoDB" id="9789573at2"/>
<organism evidence="1 2">
    <name type="scientific">Pelomicrobium methylotrophicum</name>
    <dbReference type="NCBI Taxonomy" id="2602750"/>
    <lineage>
        <taxon>Bacteria</taxon>
        <taxon>Pseudomonadati</taxon>
        <taxon>Pseudomonadota</taxon>
        <taxon>Hydrogenophilia</taxon>
        <taxon>Hydrogenophilia incertae sedis</taxon>
        <taxon>Pelomicrobium</taxon>
    </lineage>
</organism>
<evidence type="ECO:0000313" key="2">
    <source>
        <dbReference type="Proteomes" id="UP000321201"/>
    </source>
</evidence>